<organism evidence="3 4">
    <name type="scientific">Lactobacillus taiwanensis</name>
    <dbReference type="NCBI Taxonomy" id="508451"/>
    <lineage>
        <taxon>Bacteria</taxon>
        <taxon>Bacillati</taxon>
        <taxon>Bacillota</taxon>
        <taxon>Bacilli</taxon>
        <taxon>Lactobacillales</taxon>
        <taxon>Lactobacillaceae</taxon>
        <taxon>Lactobacillus</taxon>
    </lineage>
</organism>
<reference evidence="2 5" key="2">
    <citation type="submission" date="2017-05" db="EMBL/GenBank/DDBJ databases">
        <authorList>
            <person name="Lin X.B."/>
            <person name="Stothard P."/>
            <person name="Tasseva G."/>
            <person name="Walter J."/>
        </authorList>
    </citation>
    <scope>NUCLEOTIDE SEQUENCE [LARGE SCALE GENOMIC DNA]</scope>
    <source>
        <strain evidence="2 5">609u</strain>
    </source>
</reference>
<feature type="domain" description="DUF3850" evidence="1">
    <location>
        <begin position="3"/>
        <end position="75"/>
    </location>
</feature>
<dbReference type="Proteomes" id="UP000215828">
    <property type="component" value="Unassembled WGS sequence"/>
</dbReference>
<dbReference type="InterPro" id="IPR015947">
    <property type="entry name" value="PUA-like_sf"/>
</dbReference>
<dbReference type="EMBL" id="NGNV01000044">
    <property type="protein sequence ID" value="OYR87358.1"/>
    <property type="molecule type" value="Genomic_DNA"/>
</dbReference>
<dbReference type="Pfam" id="PF12961">
    <property type="entry name" value="DUF3850"/>
    <property type="match status" value="1"/>
</dbReference>
<dbReference type="Proteomes" id="UP000216316">
    <property type="component" value="Unassembled WGS sequence"/>
</dbReference>
<evidence type="ECO:0000259" key="1">
    <source>
        <dbReference type="Pfam" id="PF12961"/>
    </source>
</evidence>
<sequence>MTIHELKILPEYFKAQKAGKKNFEIRKNDRDYKVGDKLVLKEYDPKAKEFTGQSFITEITFITDYQQKDGYVVLGTKDLALDVYRRMSELGLMK</sequence>
<reference evidence="4 5" key="3">
    <citation type="submission" date="2017-09" db="EMBL/GenBank/DDBJ databases">
        <title>Tripartite evolution among Lactobacillus johnsonii, Lactobacillus taiwanensis, Lactobacillus reuteri and their rodent host.</title>
        <authorList>
            <person name="Wang T."/>
            <person name="Knowles S."/>
            <person name="Cheng C."/>
        </authorList>
    </citation>
    <scope>NUCLEOTIDE SEQUENCE [LARGE SCALE GENOMIC DNA]</scope>
    <source>
        <strain evidence="3 4">609q</strain>
        <strain evidence="2 5">609u</strain>
    </source>
</reference>
<name>A0A256LC27_9LACO</name>
<evidence type="ECO:0000313" key="4">
    <source>
        <dbReference type="Proteomes" id="UP000215828"/>
    </source>
</evidence>
<comment type="caution">
    <text evidence="3">The sequence shown here is derived from an EMBL/GenBank/DDBJ whole genome shotgun (WGS) entry which is preliminary data.</text>
</comment>
<keyword evidence="5" id="KW-1185">Reference proteome</keyword>
<accession>A0A256LC27</accession>
<evidence type="ECO:0000313" key="5">
    <source>
        <dbReference type="Proteomes" id="UP000216316"/>
    </source>
</evidence>
<dbReference type="SUPFAM" id="SSF88697">
    <property type="entry name" value="PUA domain-like"/>
    <property type="match status" value="1"/>
</dbReference>
<dbReference type="InterPro" id="IPR039440">
    <property type="entry name" value="DUF3850"/>
</dbReference>
<evidence type="ECO:0000313" key="3">
    <source>
        <dbReference type="EMBL" id="OYR90978.1"/>
    </source>
</evidence>
<protein>
    <submittedName>
        <fullName evidence="3">RNA-binding protein</fullName>
    </submittedName>
</protein>
<reference evidence="3 4" key="1">
    <citation type="submission" date="2017-04" db="EMBL/GenBank/DDBJ databases">
        <authorList>
            <person name="Afonso C.L."/>
            <person name="Miller P.J."/>
            <person name="Scott M.A."/>
            <person name="Spackman E."/>
            <person name="Goraichik I."/>
            <person name="Dimitrov K.M."/>
            <person name="Suarez D.L."/>
            <person name="Swayne D.E."/>
        </authorList>
    </citation>
    <scope>NUCLEOTIDE SEQUENCE [LARGE SCALE GENOMIC DNA]</scope>
    <source>
        <strain evidence="3 4">609q</strain>
    </source>
</reference>
<proteinExistence type="predicted"/>
<evidence type="ECO:0000313" key="2">
    <source>
        <dbReference type="EMBL" id="OYR87358.1"/>
    </source>
</evidence>
<dbReference type="RefSeq" id="WP_094496538.1">
    <property type="nucleotide sequence ID" value="NZ_NGNV01000044.1"/>
</dbReference>
<dbReference type="EMBL" id="NGNX01000033">
    <property type="protein sequence ID" value="OYR90978.1"/>
    <property type="molecule type" value="Genomic_DNA"/>
</dbReference>
<dbReference type="Gene3D" id="2.30.130.30">
    <property type="entry name" value="Hypothetical protein"/>
    <property type="match status" value="1"/>
</dbReference>
<gene>
    <name evidence="2" type="ORF">CBF53_07870</name>
    <name evidence="3" type="ORF">CBF70_07310</name>
</gene>
<dbReference type="AlphaFoldDB" id="A0A256LC27"/>